<dbReference type="EMBL" id="FOZV01000009">
    <property type="protein sequence ID" value="SFS86388.1"/>
    <property type="molecule type" value="Genomic_DNA"/>
</dbReference>
<dbReference type="Pfam" id="PF00072">
    <property type="entry name" value="Response_reg"/>
    <property type="match status" value="1"/>
</dbReference>
<dbReference type="STRING" id="871741.SAMN05192570_3083"/>
<dbReference type="PANTHER" id="PTHR43228:SF1">
    <property type="entry name" value="TWO-COMPONENT RESPONSE REGULATOR ARR22"/>
    <property type="match status" value="1"/>
</dbReference>
<feature type="domain" description="Response regulatory" evidence="2">
    <location>
        <begin position="8"/>
        <end position="125"/>
    </location>
</feature>
<proteinExistence type="predicted"/>
<name>A0A1I6TB90_9CAUL</name>
<organism evidence="3 4">
    <name type="scientific">Brevundimonas viscosa</name>
    <dbReference type="NCBI Taxonomy" id="871741"/>
    <lineage>
        <taxon>Bacteria</taxon>
        <taxon>Pseudomonadati</taxon>
        <taxon>Pseudomonadota</taxon>
        <taxon>Alphaproteobacteria</taxon>
        <taxon>Caulobacterales</taxon>
        <taxon>Caulobacteraceae</taxon>
        <taxon>Brevundimonas</taxon>
    </lineage>
</organism>
<dbReference type="Proteomes" id="UP000198788">
    <property type="component" value="Unassembled WGS sequence"/>
</dbReference>
<dbReference type="InterPro" id="IPR052048">
    <property type="entry name" value="ST_Response_Regulator"/>
</dbReference>
<keyword evidence="4" id="KW-1185">Reference proteome</keyword>
<dbReference type="AlphaFoldDB" id="A0A1I6TB90"/>
<sequence>MPAASALHVLIVDDQQTMRSLVRNSLQQLGVREITEAADGEAGLRQVISKPVHLVISDFNMPNLDGLGLLRAIRAHPPIKTTAFIMLTGRADRELVQRAVQFGVNNYLVKPFTVAQLKEKLEAVFGPLT</sequence>
<evidence type="ECO:0000259" key="2">
    <source>
        <dbReference type="PROSITE" id="PS50110"/>
    </source>
</evidence>
<accession>A0A1I6TB90</accession>
<dbReference type="InterPro" id="IPR011006">
    <property type="entry name" value="CheY-like_superfamily"/>
</dbReference>
<dbReference type="SMART" id="SM00448">
    <property type="entry name" value="REC"/>
    <property type="match status" value="1"/>
</dbReference>
<dbReference type="Gene3D" id="3.40.50.2300">
    <property type="match status" value="1"/>
</dbReference>
<dbReference type="InterPro" id="IPR001789">
    <property type="entry name" value="Sig_transdc_resp-reg_receiver"/>
</dbReference>
<dbReference type="PANTHER" id="PTHR43228">
    <property type="entry name" value="TWO-COMPONENT RESPONSE REGULATOR"/>
    <property type="match status" value="1"/>
</dbReference>
<dbReference type="OrthoDB" id="9800897at2"/>
<dbReference type="GO" id="GO:0000160">
    <property type="term" value="P:phosphorelay signal transduction system"/>
    <property type="evidence" value="ECO:0007669"/>
    <property type="project" value="InterPro"/>
</dbReference>
<dbReference type="SUPFAM" id="SSF52172">
    <property type="entry name" value="CheY-like"/>
    <property type="match status" value="1"/>
</dbReference>
<gene>
    <name evidence="3" type="ORF">SAMN05192570_3083</name>
</gene>
<dbReference type="PROSITE" id="PS50110">
    <property type="entry name" value="RESPONSE_REGULATORY"/>
    <property type="match status" value="1"/>
</dbReference>
<evidence type="ECO:0000313" key="3">
    <source>
        <dbReference type="EMBL" id="SFS86388.1"/>
    </source>
</evidence>
<keyword evidence="1" id="KW-0597">Phosphoprotein</keyword>
<evidence type="ECO:0000313" key="4">
    <source>
        <dbReference type="Proteomes" id="UP000198788"/>
    </source>
</evidence>
<reference evidence="4" key="1">
    <citation type="submission" date="2016-10" db="EMBL/GenBank/DDBJ databases">
        <authorList>
            <person name="Varghese N."/>
            <person name="Submissions S."/>
        </authorList>
    </citation>
    <scope>NUCLEOTIDE SEQUENCE [LARGE SCALE GENOMIC DNA]</scope>
    <source>
        <strain evidence="4">CGMCC 1.10683</strain>
    </source>
</reference>
<evidence type="ECO:0000256" key="1">
    <source>
        <dbReference type="PROSITE-ProRule" id="PRU00169"/>
    </source>
</evidence>
<dbReference type="RefSeq" id="WP_092312896.1">
    <property type="nucleotide sequence ID" value="NZ_FOZV01000009.1"/>
</dbReference>
<feature type="modified residue" description="4-aspartylphosphate" evidence="1">
    <location>
        <position position="58"/>
    </location>
</feature>
<protein>
    <submittedName>
        <fullName evidence="3">Two-component system, chemotaxis family, response regulator CheY</fullName>
    </submittedName>
</protein>